<evidence type="ECO:0000256" key="1">
    <source>
        <dbReference type="ARBA" id="ARBA00022723"/>
    </source>
</evidence>
<feature type="region of interest" description="Disordered" evidence="8">
    <location>
        <begin position="59"/>
        <end position="95"/>
    </location>
</feature>
<sequence>MEESNSCNMVEKSKKNGRKMTLRDLETLGQIAPPVDPINKQMPERCKCSTCNKSFPTHQALGGHRSSHSKVKKRRHTMDDESAYASAAEDEEHHANYPTALVDETEECEEAAASSRVVVRTGHQCRICNKNFPTGQALGGHKRCHWTSPVEATSSQVASSMGEASGTGRTIKSFDLNEIPALEVEESIDSAFIQPLHAAGYASSSYNSVI</sequence>
<dbReference type="InterPro" id="IPR013087">
    <property type="entry name" value="Znf_C2H2_type"/>
</dbReference>
<evidence type="ECO:0000256" key="2">
    <source>
        <dbReference type="ARBA" id="ARBA00022737"/>
    </source>
</evidence>
<keyword evidence="11" id="KW-1185">Reference proteome</keyword>
<dbReference type="Pfam" id="PF13912">
    <property type="entry name" value="zf-C2H2_6"/>
    <property type="match status" value="2"/>
</dbReference>
<gene>
    <name evidence="10" type="ORF">L1049_004419</name>
</gene>
<dbReference type="GO" id="GO:0000976">
    <property type="term" value="F:transcription cis-regulatory region binding"/>
    <property type="evidence" value="ECO:0007669"/>
    <property type="project" value="TreeGrafter"/>
</dbReference>
<protein>
    <recommendedName>
        <fullName evidence="9">C2H2-type domain-containing protein</fullName>
    </recommendedName>
</protein>
<keyword evidence="3 7" id="KW-0863">Zinc-finger</keyword>
<dbReference type="InterPro" id="IPR044653">
    <property type="entry name" value="AZF1/2/3-like"/>
</dbReference>
<comment type="caution">
    <text evidence="10">The sequence shown here is derived from an EMBL/GenBank/DDBJ whole genome shotgun (WGS) entry which is preliminary data.</text>
</comment>
<dbReference type="Proteomes" id="UP001415857">
    <property type="component" value="Unassembled WGS sequence"/>
</dbReference>
<feature type="domain" description="C2H2-type" evidence="9">
    <location>
        <begin position="123"/>
        <end position="145"/>
    </location>
</feature>
<dbReference type="GO" id="GO:0005634">
    <property type="term" value="C:nucleus"/>
    <property type="evidence" value="ECO:0007669"/>
    <property type="project" value="TreeGrafter"/>
</dbReference>
<evidence type="ECO:0000259" key="9">
    <source>
        <dbReference type="PROSITE" id="PS50157"/>
    </source>
</evidence>
<keyword evidence="5" id="KW-0805">Transcription regulation</keyword>
<dbReference type="PANTHER" id="PTHR45988">
    <property type="entry name" value="C2H2 TYPE ZINC FINGER TRANSCRIPTION FACTOR FAMILY-RELATED"/>
    <property type="match status" value="1"/>
</dbReference>
<name>A0AAP0WY98_LIQFO</name>
<keyword evidence="4" id="KW-0862">Zinc</keyword>
<proteinExistence type="predicted"/>
<evidence type="ECO:0000256" key="8">
    <source>
        <dbReference type="SAM" id="MobiDB-lite"/>
    </source>
</evidence>
<feature type="compositionally biased region" description="Basic residues" evidence="8">
    <location>
        <begin position="65"/>
        <end position="76"/>
    </location>
</feature>
<dbReference type="GO" id="GO:0008270">
    <property type="term" value="F:zinc ion binding"/>
    <property type="evidence" value="ECO:0007669"/>
    <property type="project" value="UniProtKB-KW"/>
</dbReference>
<dbReference type="AlphaFoldDB" id="A0AAP0WY98"/>
<dbReference type="SUPFAM" id="SSF57667">
    <property type="entry name" value="beta-beta-alpha zinc fingers"/>
    <property type="match status" value="1"/>
</dbReference>
<dbReference type="SMART" id="SM00355">
    <property type="entry name" value="ZnF_C2H2"/>
    <property type="match status" value="2"/>
</dbReference>
<dbReference type="PROSITE" id="PS00028">
    <property type="entry name" value="ZINC_FINGER_C2H2_1"/>
    <property type="match status" value="2"/>
</dbReference>
<evidence type="ECO:0000313" key="11">
    <source>
        <dbReference type="Proteomes" id="UP001415857"/>
    </source>
</evidence>
<evidence type="ECO:0000256" key="7">
    <source>
        <dbReference type="PROSITE-ProRule" id="PRU00042"/>
    </source>
</evidence>
<evidence type="ECO:0000256" key="6">
    <source>
        <dbReference type="ARBA" id="ARBA00023163"/>
    </source>
</evidence>
<dbReference type="Gene3D" id="3.30.160.60">
    <property type="entry name" value="Classic Zinc Finger"/>
    <property type="match status" value="1"/>
</dbReference>
<dbReference type="EMBL" id="JBBPBK010000007">
    <property type="protein sequence ID" value="KAK9281516.1"/>
    <property type="molecule type" value="Genomic_DNA"/>
</dbReference>
<evidence type="ECO:0000256" key="5">
    <source>
        <dbReference type="ARBA" id="ARBA00023015"/>
    </source>
</evidence>
<dbReference type="InterPro" id="IPR036236">
    <property type="entry name" value="Znf_C2H2_sf"/>
</dbReference>
<keyword evidence="6" id="KW-0804">Transcription</keyword>
<evidence type="ECO:0000256" key="4">
    <source>
        <dbReference type="ARBA" id="ARBA00022833"/>
    </source>
</evidence>
<dbReference type="PANTHER" id="PTHR45988:SF18">
    <property type="entry name" value="C2H2-TYPE ZINC FINGER FAMILY PROTEIN"/>
    <property type="match status" value="1"/>
</dbReference>
<feature type="domain" description="C2H2-type" evidence="9">
    <location>
        <begin position="46"/>
        <end position="73"/>
    </location>
</feature>
<reference evidence="10 11" key="1">
    <citation type="journal article" date="2024" name="Plant J.">
        <title>Genome sequences and population genomics reveal climatic adaptation and genomic divergence between two closely related sweetgum species.</title>
        <authorList>
            <person name="Xu W.Q."/>
            <person name="Ren C.Q."/>
            <person name="Zhang X.Y."/>
            <person name="Comes H.P."/>
            <person name="Liu X.H."/>
            <person name="Li Y.G."/>
            <person name="Kettle C.J."/>
            <person name="Jalonen R."/>
            <person name="Gaisberger H."/>
            <person name="Ma Y.Z."/>
            <person name="Qiu Y.X."/>
        </authorList>
    </citation>
    <scope>NUCLEOTIDE SEQUENCE [LARGE SCALE GENOMIC DNA]</scope>
    <source>
        <strain evidence="10">Hangzhou</strain>
    </source>
</reference>
<organism evidence="10 11">
    <name type="scientific">Liquidambar formosana</name>
    <name type="common">Formosan gum</name>
    <dbReference type="NCBI Taxonomy" id="63359"/>
    <lineage>
        <taxon>Eukaryota</taxon>
        <taxon>Viridiplantae</taxon>
        <taxon>Streptophyta</taxon>
        <taxon>Embryophyta</taxon>
        <taxon>Tracheophyta</taxon>
        <taxon>Spermatophyta</taxon>
        <taxon>Magnoliopsida</taxon>
        <taxon>eudicotyledons</taxon>
        <taxon>Gunneridae</taxon>
        <taxon>Pentapetalae</taxon>
        <taxon>Saxifragales</taxon>
        <taxon>Altingiaceae</taxon>
        <taxon>Liquidambar</taxon>
    </lineage>
</organism>
<evidence type="ECO:0000256" key="3">
    <source>
        <dbReference type="ARBA" id="ARBA00022771"/>
    </source>
</evidence>
<dbReference type="PROSITE" id="PS50157">
    <property type="entry name" value="ZINC_FINGER_C2H2_2"/>
    <property type="match status" value="2"/>
</dbReference>
<dbReference type="GO" id="GO:0003700">
    <property type="term" value="F:DNA-binding transcription factor activity"/>
    <property type="evidence" value="ECO:0007669"/>
    <property type="project" value="InterPro"/>
</dbReference>
<evidence type="ECO:0000313" key="10">
    <source>
        <dbReference type="EMBL" id="KAK9281516.1"/>
    </source>
</evidence>
<accession>A0AAP0WY98</accession>
<keyword evidence="1" id="KW-0479">Metal-binding</keyword>
<keyword evidence="2" id="KW-0677">Repeat</keyword>